<dbReference type="Proteomes" id="UP000824081">
    <property type="component" value="Unassembled WGS sequence"/>
</dbReference>
<accession>A0A9D1MFD3</accession>
<dbReference type="Gene3D" id="2.60.120.430">
    <property type="entry name" value="Galactose-binding lectin"/>
    <property type="match status" value="2"/>
</dbReference>
<reference evidence="2" key="2">
    <citation type="journal article" date="2021" name="PeerJ">
        <title>Extensive microbial diversity within the chicken gut microbiome revealed by metagenomics and culture.</title>
        <authorList>
            <person name="Gilroy R."/>
            <person name="Ravi A."/>
            <person name="Getino M."/>
            <person name="Pursley I."/>
            <person name="Horton D.L."/>
            <person name="Alikhan N.F."/>
            <person name="Baker D."/>
            <person name="Gharbi K."/>
            <person name="Hall N."/>
            <person name="Watson M."/>
            <person name="Adriaenssens E.M."/>
            <person name="Foster-Nyarko E."/>
            <person name="Jarju S."/>
            <person name="Secka A."/>
            <person name="Antonio M."/>
            <person name="Oren A."/>
            <person name="Chaudhuri R.R."/>
            <person name="La Ragione R."/>
            <person name="Hildebrand F."/>
            <person name="Pallen M.J."/>
        </authorList>
    </citation>
    <scope>NUCLEOTIDE SEQUENCE</scope>
    <source>
        <strain evidence="2">11687</strain>
    </source>
</reference>
<dbReference type="AlphaFoldDB" id="A0A9D1MFD3"/>
<feature type="signal peptide" evidence="1">
    <location>
        <begin position="1"/>
        <end position="22"/>
    </location>
</feature>
<gene>
    <name evidence="2" type="ORF">IAC57_03560</name>
</gene>
<dbReference type="InterPro" id="IPR013783">
    <property type="entry name" value="Ig-like_fold"/>
</dbReference>
<evidence type="ECO:0000256" key="1">
    <source>
        <dbReference type="SAM" id="SignalP"/>
    </source>
</evidence>
<comment type="caution">
    <text evidence="2">The sequence shown here is derived from an EMBL/GenBank/DDBJ whole genome shotgun (WGS) entry which is preliminary data.</text>
</comment>
<protein>
    <recommendedName>
        <fullName evidence="4">Bacterial Ig-like domain-containing protein</fullName>
    </recommendedName>
</protein>
<dbReference type="SUPFAM" id="SSF49785">
    <property type="entry name" value="Galactose-binding domain-like"/>
    <property type="match status" value="1"/>
</dbReference>
<evidence type="ECO:0000313" key="2">
    <source>
        <dbReference type="EMBL" id="HIU59160.1"/>
    </source>
</evidence>
<evidence type="ECO:0008006" key="4">
    <source>
        <dbReference type="Google" id="ProtNLM"/>
    </source>
</evidence>
<sequence length="1182" mass="129682">MAKKFFGWLATVLFAVTCLLMAACTDGKNPGGDDGELVLTGFDVPAETEVSYGSIYTIPVYVVKDQNGKLYTVEYVVTNGDDTISVVGGQIRIDRSTDYLITFTVIIGEGENQQKKTTLKVMDADKPKVSMEGMKKSYVVGETIAFPEIEVTDNLDTGLAATVEVRQGDTVELSDVKADFSLNERGAYTLVATAVDSAGNEGTAVADFVVRNQPYTGEIEDFSDEYAAFSVSPKANYGETLTGETAEIGGVTAYKVASTDTTGANTKYPGLSLAPRISLEAIKELKEAGFDAVTMNLYLEDTQSRYLYHKWAYTTDEEGNPTGHKQTNLGSIRNNVWTAVTLDLDLFIGAYDDIASGEILLFYFGNDPEWTTQTEFNYYVKDIYVTRQLTDIAITESLSETYDKGASVDLSGVTAASASAADAGFELSVTDPAGNVLVPQGGVVTAEEYGVYTVTARPDAASKRYLGESSVTFAVLPTLEVIEEKMEGIMTATDMTDAGVIADAALLANWLDLVGQVEGGETIDMFRYYAAMNLTNDAALKAEGNKLMYFDTALGAAQISTSFVAGSDPETAVATKEYIFVDPDTTYDGKPTTKIGFDDVNGGKETWCCPFYVTFALPSTADLSGYSHIRFALKGYTYEADRPVEYAVLYNGKRFIQPTVLTTGEWTEVRIDLGANGITDLSKLKIGFYTKDGSNEWGTIWNNSDKFYAHISSVYGIIAVDDVTIDSAFTAEETYDLGDTLDLSGFKADSATYPGLSYVYEMEYNGKTETLPASITFTTPGWYTLKAIVNEGDYTGTTSVRFYVNGSEEKPTVEMIQETIEAILAAENKEDAAIVEKAELLSAWLDQLDTVYGSEVLDMFRYYLAMTRMETEEGKLVYFDSELGKEQISLEYNKNVPVETKNGISLDTSTTYDGKPTTKISFTDVTGWFSPFLINIDSYDENVDLGDYVYLRFWLKGYSGLMNKNRPLEYAMLYNGKRFIEPTVLTNGEWTEVTIDLKANNITDLGGLTLAFYSLNNGDIWGSLESSYFYAHITAIYGVTYDETLPKAAEIIQVIDDILDAEDMSAAEVVAMAGQLKEWLAVLDGVEGKDTIDMFRYYAAMNLIELEDGKLMYFDTALGTDQISTSFVAGKDPETAVATKEYIFVDQETTYDGKPTTKIGFDDVNGGKETWCCPFYVTFALP</sequence>
<feature type="chain" id="PRO_5039390963" description="Bacterial Ig-like domain-containing protein" evidence="1">
    <location>
        <begin position="23"/>
        <end position="1182"/>
    </location>
</feature>
<evidence type="ECO:0000313" key="3">
    <source>
        <dbReference type="Proteomes" id="UP000824081"/>
    </source>
</evidence>
<name>A0A9D1MFD3_9FIRM</name>
<reference evidence="2" key="1">
    <citation type="submission" date="2020-10" db="EMBL/GenBank/DDBJ databases">
        <authorList>
            <person name="Gilroy R."/>
        </authorList>
    </citation>
    <scope>NUCLEOTIDE SEQUENCE</scope>
    <source>
        <strain evidence="2">11687</strain>
    </source>
</reference>
<organism evidence="2 3">
    <name type="scientific">Candidatus Scatosoma pullistercoris</name>
    <dbReference type="NCBI Taxonomy" id="2840934"/>
    <lineage>
        <taxon>Bacteria</taxon>
        <taxon>Bacillati</taxon>
        <taxon>Bacillota</taxon>
        <taxon>Clostridia</taxon>
        <taxon>Candidatus Scatosoma</taxon>
    </lineage>
</organism>
<dbReference type="Gene3D" id="2.60.40.10">
    <property type="entry name" value="Immunoglobulins"/>
    <property type="match status" value="1"/>
</dbReference>
<proteinExistence type="predicted"/>
<dbReference type="EMBL" id="DVMZ01000094">
    <property type="protein sequence ID" value="HIU59160.1"/>
    <property type="molecule type" value="Genomic_DNA"/>
</dbReference>
<dbReference type="InterPro" id="IPR008979">
    <property type="entry name" value="Galactose-bd-like_sf"/>
</dbReference>
<keyword evidence="1" id="KW-0732">Signal</keyword>
<dbReference type="PROSITE" id="PS51257">
    <property type="entry name" value="PROKAR_LIPOPROTEIN"/>
    <property type="match status" value="1"/>
</dbReference>
<feature type="non-terminal residue" evidence="2">
    <location>
        <position position="1182"/>
    </location>
</feature>